<keyword evidence="3" id="KW-1185">Reference proteome</keyword>
<comment type="caution">
    <text evidence="2">The sequence shown here is derived from an EMBL/GenBank/DDBJ whole genome shotgun (WGS) entry which is preliminary data.</text>
</comment>
<dbReference type="PROSITE" id="PS50995">
    <property type="entry name" value="HTH_MARR_2"/>
    <property type="match status" value="1"/>
</dbReference>
<sequence>MEQTQGIDSDHLAATRLSYAIGCLGRVLHKRMNDVLAEVGITTAEYTVLSTLRNRQDLTNAQIARRSLVSRQSAHQIMGALEKRGLVDAREGQPGARGHFVCLTPAGETTLNRADELTDALEDQVFGSMPASERRALVGHLMAWVNVVHSS</sequence>
<gene>
    <name evidence="2" type="ORF">FB473_001675</name>
</gene>
<dbReference type="GO" id="GO:0003677">
    <property type="term" value="F:DNA binding"/>
    <property type="evidence" value="ECO:0007669"/>
    <property type="project" value="UniProtKB-KW"/>
</dbReference>
<name>A0ABX0SIY6_9ACTN</name>
<reference evidence="2 3" key="1">
    <citation type="submission" date="2020-02" db="EMBL/GenBank/DDBJ databases">
        <title>Sequencing the genomes of 1000 actinobacteria strains.</title>
        <authorList>
            <person name="Klenk H.-P."/>
        </authorList>
    </citation>
    <scope>NUCLEOTIDE SEQUENCE [LARGE SCALE GENOMIC DNA]</scope>
    <source>
        <strain evidence="2 3">DSM 19609</strain>
    </source>
</reference>
<organism evidence="2 3">
    <name type="scientific">Brooklawnia cerclae</name>
    <dbReference type="NCBI Taxonomy" id="349934"/>
    <lineage>
        <taxon>Bacteria</taxon>
        <taxon>Bacillati</taxon>
        <taxon>Actinomycetota</taxon>
        <taxon>Actinomycetes</taxon>
        <taxon>Propionibacteriales</taxon>
        <taxon>Propionibacteriaceae</taxon>
        <taxon>Brooklawnia</taxon>
    </lineage>
</organism>
<dbReference type="PANTHER" id="PTHR33164">
    <property type="entry name" value="TRANSCRIPTIONAL REGULATOR, MARR FAMILY"/>
    <property type="match status" value="1"/>
</dbReference>
<dbReference type="InterPro" id="IPR000835">
    <property type="entry name" value="HTH_MarR-typ"/>
</dbReference>
<dbReference type="InterPro" id="IPR036388">
    <property type="entry name" value="WH-like_DNA-bd_sf"/>
</dbReference>
<proteinExistence type="predicted"/>
<dbReference type="RefSeq" id="WP_167166418.1">
    <property type="nucleotide sequence ID" value="NZ_BAAAOO010000011.1"/>
</dbReference>
<dbReference type="Proteomes" id="UP000749311">
    <property type="component" value="Unassembled WGS sequence"/>
</dbReference>
<dbReference type="Gene3D" id="1.10.10.10">
    <property type="entry name" value="Winged helix-like DNA-binding domain superfamily/Winged helix DNA-binding domain"/>
    <property type="match status" value="1"/>
</dbReference>
<feature type="domain" description="HTH marR-type" evidence="1">
    <location>
        <begin position="14"/>
        <end position="146"/>
    </location>
</feature>
<evidence type="ECO:0000313" key="3">
    <source>
        <dbReference type="Proteomes" id="UP000749311"/>
    </source>
</evidence>
<dbReference type="Pfam" id="PF12802">
    <property type="entry name" value="MarR_2"/>
    <property type="match status" value="1"/>
</dbReference>
<protein>
    <submittedName>
        <fullName evidence="2">DNA-binding MarR family transcriptional regulator</fullName>
    </submittedName>
</protein>
<evidence type="ECO:0000313" key="2">
    <source>
        <dbReference type="EMBL" id="NIH57030.1"/>
    </source>
</evidence>
<evidence type="ECO:0000259" key="1">
    <source>
        <dbReference type="PROSITE" id="PS50995"/>
    </source>
</evidence>
<keyword evidence="2" id="KW-0238">DNA-binding</keyword>
<dbReference type="InterPro" id="IPR036390">
    <property type="entry name" value="WH_DNA-bd_sf"/>
</dbReference>
<dbReference type="PANTHER" id="PTHR33164:SF43">
    <property type="entry name" value="HTH-TYPE TRANSCRIPTIONAL REPRESSOR YETL"/>
    <property type="match status" value="1"/>
</dbReference>
<dbReference type="EMBL" id="JAAMOZ010000001">
    <property type="protein sequence ID" value="NIH57030.1"/>
    <property type="molecule type" value="Genomic_DNA"/>
</dbReference>
<dbReference type="SUPFAM" id="SSF46785">
    <property type="entry name" value="Winged helix' DNA-binding domain"/>
    <property type="match status" value="1"/>
</dbReference>
<accession>A0ABX0SIY6</accession>
<dbReference type="SMART" id="SM00347">
    <property type="entry name" value="HTH_MARR"/>
    <property type="match status" value="1"/>
</dbReference>
<dbReference type="InterPro" id="IPR039422">
    <property type="entry name" value="MarR/SlyA-like"/>
</dbReference>